<dbReference type="InterPro" id="IPR023214">
    <property type="entry name" value="HAD_sf"/>
</dbReference>
<name>A0AAU8DK19_9ACTN</name>
<evidence type="ECO:0000313" key="2">
    <source>
        <dbReference type="EMBL" id="XCG62019.1"/>
    </source>
</evidence>
<dbReference type="EMBL" id="CP159218">
    <property type="protein sequence ID" value="XCG62019.1"/>
    <property type="molecule type" value="Genomic_DNA"/>
</dbReference>
<dbReference type="Pfam" id="PF00702">
    <property type="entry name" value="Hydrolase"/>
    <property type="match status" value="1"/>
</dbReference>
<dbReference type="AlphaFoldDB" id="A0AAU8DK19"/>
<feature type="compositionally biased region" description="Low complexity" evidence="1">
    <location>
        <begin position="1"/>
        <end position="14"/>
    </location>
</feature>
<dbReference type="GO" id="GO:0016787">
    <property type="term" value="F:hydrolase activity"/>
    <property type="evidence" value="ECO:0007669"/>
    <property type="project" value="UniProtKB-KW"/>
</dbReference>
<feature type="region of interest" description="Disordered" evidence="1">
    <location>
        <begin position="1"/>
        <end position="20"/>
    </location>
</feature>
<dbReference type="PANTHER" id="PTHR43611">
    <property type="entry name" value="ALPHA-D-GLUCOSE 1-PHOSPHATE PHOSPHATASE"/>
    <property type="match status" value="1"/>
</dbReference>
<dbReference type="PRINTS" id="PR00413">
    <property type="entry name" value="HADHALOGNASE"/>
</dbReference>
<dbReference type="PANTHER" id="PTHR43611:SF3">
    <property type="entry name" value="FLAVIN MONONUCLEOTIDE HYDROLASE 1, CHLOROPLATIC"/>
    <property type="match status" value="1"/>
</dbReference>
<dbReference type="Gene3D" id="3.40.50.1000">
    <property type="entry name" value="HAD superfamily/HAD-like"/>
    <property type="match status" value="1"/>
</dbReference>
<organism evidence="2">
    <name type="scientific">Nakamurella sp. A5-74</name>
    <dbReference type="NCBI Taxonomy" id="3158264"/>
    <lineage>
        <taxon>Bacteria</taxon>
        <taxon>Bacillati</taxon>
        <taxon>Actinomycetota</taxon>
        <taxon>Actinomycetes</taxon>
        <taxon>Nakamurellales</taxon>
        <taxon>Nakamurellaceae</taxon>
        <taxon>Nakamurella</taxon>
    </lineage>
</organism>
<gene>
    <name evidence="2" type="ORF">ABLG96_12065</name>
</gene>
<evidence type="ECO:0000256" key="1">
    <source>
        <dbReference type="SAM" id="MobiDB-lite"/>
    </source>
</evidence>
<dbReference type="SFLD" id="SFLDS00003">
    <property type="entry name" value="Haloacid_Dehalogenase"/>
    <property type="match status" value="1"/>
</dbReference>
<dbReference type="InterPro" id="IPR036412">
    <property type="entry name" value="HAD-like_sf"/>
</dbReference>
<reference evidence="2" key="1">
    <citation type="submission" date="2024-05" db="EMBL/GenBank/DDBJ databases">
        <authorList>
            <person name="Cai S.Y."/>
            <person name="Jin L.M."/>
            <person name="Li H.R."/>
        </authorList>
    </citation>
    <scope>NUCLEOTIDE SEQUENCE</scope>
    <source>
        <strain evidence="2">A5-74</strain>
    </source>
</reference>
<sequence length="221" mass="24072">MTAAAASTAPAPSSGPEPTRRWLDGPFDAVLWDCDGVLQHGIAGALDELAARVGIEVLPTLFAEELPALRGEEPLADAVRRVLIAHDLDLPIDEILSIWDEYVLDPDALAVLQEVRELGIPCHLATNQQDYRRDGMRVKFDHLVDGSFYSCEMRTCKPEPAYFRYVCDALGAAPGRLLFIDDLEPNVAAARAVGLVAEMHDPAAGAPALRELLRRNGIPVR</sequence>
<dbReference type="SUPFAM" id="SSF56784">
    <property type="entry name" value="HAD-like"/>
    <property type="match status" value="1"/>
</dbReference>
<dbReference type="SFLD" id="SFLDG01129">
    <property type="entry name" value="C1.5:_HAD__Beta-PGM__Phosphata"/>
    <property type="match status" value="1"/>
</dbReference>
<dbReference type="InterPro" id="IPR006439">
    <property type="entry name" value="HAD-SF_hydro_IA"/>
</dbReference>
<dbReference type="RefSeq" id="WP_353647634.1">
    <property type="nucleotide sequence ID" value="NZ_CP159218.1"/>
</dbReference>
<proteinExistence type="predicted"/>
<accession>A0AAU8DK19</accession>
<dbReference type="NCBIfam" id="TIGR01509">
    <property type="entry name" value="HAD-SF-IA-v3"/>
    <property type="match status" value="1"/>
</dbReference>
<protein>
    <submittedName>
        <fullName evidence="2">HAD-IA family hydrolase</fullName>
    </submittedName>
</protein>
<keyword evidence="2" id="KW-0378">Hydrolase</keyword>